<protein>
    <submittedName>
        <fullName evidence="2">PSAT protein</fullName>
    </submittedName>
</protein>
<feature type="compositionally biased region" description="Polar residues" evidence="1">
    <location>
        <begin position="134"/>
        <end position="150"/>
    </location>
</feature>
<feature type="compositionally biased region" description="Basic and acidic residues" evidence="1">
    <location>
        <begin position="8"/>
        <end position="17"/>
    </location>
</feature>
<evidence type="ECO:0000313" key="2">
    <source>
        <dbReference type="EMBL" id="CAE7528933.1"/>
    </source>
</evidence>
<reference evidence="2" key="1">
    <citation type="submission" date="2021-02" db="EMBL/GenBank/DDBJ databases">
        <authorList>
            <person name="Dougan E. K."/>
            <person name="Rhodes N."/>
            <person name="Thang M."/>
            <person name="Chan C."/>
        </authorList>
    </citation>
    <scope>NUCLEOTIDE SEQUENCE</scope>
</reference>
<dbReference type="AlphaFoldDB" id="A0A812TF59"/>
<keyword evidence="3" id="KW-1185">Reference proteome</keyword>
<evidence type="ECO:0000313" key="3">
    <source>
        <dbReference type="Proteomes" id="UP000649617"/>
    </source>
</evidence>
<gene>
    <name evidence="2" type="primary">PSAT</name>
    <name evidence="2" type="ORF">SPIL2461_LOCUS13911</name>
</gene>
<organism evidence="2 3">
    <name type="scientific">Symbiodinium pilosum</name>
    <name type="common">Dinoflagellate</name>
    <dbReference type="NCBI Taxonomy" id="2952"/>
    <lineage>
        <taxon>Eukaryota</taxon>
        <taxon>Sar</taxon>
        <taxon>Alveolata</taxon>
        <taxon>Dinophyceae</taxon>
        <taxon>Suessiales</taxon>
        <taxon>Symbiodiniaceae</taxon>
        <taxon>Symbiodinium</taxon>
    </lineage>
</organism>
<feature type="compositionally biased region" description="Basic and acidic residues" evidence="1">
    <location>
        <begin position="223"/>
        <end position="248"/>
    </location>
</feature>
<feature type="region of interest" description="Disordered" evidence="1">
    <location>
        <begin position="128"/>
        <end position="173"/>
    </location>
</feature>
<feature type="region of interest" description="Disordered" evidence="1">
    <location>
        <begin position="1"/>
        <end position="32"/>
    </location>
</feature>
<proteinExistence type="predicted"/>
<feature type="compositionally biased region" description="Acidic residues" evidence="1">
    <location>
        <begin position="193"/>
        <end position="204"/>
    </location>
</feature>
<dbReference type="OrthoDB" id="10256179at2759"/>
<dbReference type="EMBL" id="CAJNIZ010031213">
    <property type="protein sequence ID" value="CAE7528933.1"/>
    <property type="molecule type" value="Genomic_DNA"/>
</dbReference>
<name>A0A812TF59_SYMPI</name>
<accession>A0A812TF59</accession>
<dbReference type="Proteomes" id="UP000649617">
    <property type="component" value="Unassembled WGS sequence"/>
</dbReference>
<evidence type="ECO:0000256" key="1">
    <source>
        <dbReference type="SAM" id="MobiDB-lite"/>
    </source>
</evidence>
<sequence>MKAGFKRTQLEKVKEAEDHDEPTPDGNTPFMPYVPASPAKVPLRNSDCKWNYRKARCEPKYACEYKFRAGDFKLGQSCRLKIDKFKPTSDKDCLWNYKEVKCHDSLYCSRQCKAGDFNLDACCKLRKSKPGTEPGSQKSEAPSSTTTATWESHAGSSKDESEEDVDDDIGLKADWTDDDSAFVDQILKELDDEDIGLESDSEDVEGNKRTGEDIGLEADDEASPEHDDGNAGEKDGEEEGNCKSESDRTILKKPDVPEELEKIGTASWSTRRWKIVREKSLKLHMEKLNLSELCSTCFVDVSDCSTKNCFSLLARKGKSHPESAACIEEHCNQALLQCTGLSKEELP</sequence>
<feature type="region of interest" description="Disordered" evidence="1">
    <location>
        <begin position="193"/>
        <end position="248"/>
    </location>
</feature>
<comment type="caution">
    <text evidence="2">The sequence shown here is derived from an EMBL/GenBank/DDBJ whole genome shotgun (WGS) entry which is preliminary data.</text>
</comment>